<protein>
    <recommendedName>
        <fullName evidence="2">Glutamate racemase</fullName>
    </recommendedName>
</protein>
<organism evidence="1">
    <name type="scientific">marine sediment metagenome</name>
    <dbReference type="NCBI Taxonomy" id="412755"/>
    <lineage>
        <taxon>unclassified sequences</taxon>
        <taxon>metagenomes</taxon>
        <taxon>ecological metagenomes</taxon>
    </lineage>
</organism>
<dbReference type="SUPFAM" id="SSF53681">
    <property type="entry name" value="Aspartate/glutamate racemase"/>
    <property type="match status" value="1"/>
</dbReference>
<dbReference type="GO" id="GO:0016855">
    <property type="term" value="F:racemase and epimerase activity, acting on amino acids and derivatives"/>
    <property type="evidence" value="ECO:0007669"/>
    <property type="project" value="InterPro"/>
</dbReference>
<gene>
    <name evidence="1" type="ORF">S03H2_60581</name>
</gene>
<comment type="caution">
    <text evidence="1">The sequence shown here is derived from an EMBL/GenBank/DDBJ whole genome shotgun (WGS) entry which is preliminary data.</text>
</comment>
<proteinExistence type="predicted"/>
<dbReference type="InterPro" id="IPR001920">
    <property type="entry name" value="Asp/Glu_race"/>
</dbReference>
<accession>X1I4P0</accession>
<sequence>MNSRSESESARIAVFDSGVGGLTVVSEIMKLLPGQAHKECSSDES</sequence>
<name>X1I4P0_9ZZZZ</name>
<evidence type="ECO:0000313" key="1">
    <source>
        <dbReference type="EMBL" id="GAH77371.1"/>
    </source>
</evidence>
<dbReference type="Gene3D" id="3.40.50.1860">
    <property type="match status" value="1"/>
</dbReference>
<reference evidence="1" key="1">
    <citation type="journal article" date="2014" name="Front. Microbiol.">
        <title>High frequency of phylogenetically diverse reductive dehalogenase-homologous genes in deep subseafloor sedimentary metagenomes.</title>
        <authorList>
            <person name="Kawai M."/>
            <person name="Futagami T."/>
            <person name="Toyoda A."/>
            <person name="Takaki Y."/>
            <person name="Nishi S."/>
            <person name="Hori S."/>
            <person name="Arai W."/>
            <person name="Tsubouchi T."/>
            <person name="Morono Y."/>
            <person name="Uchiyama I."/>
            <person name="Ito T."/>
            <person name="Fujiyama A."/>
            <person name="Inagaki F."/>
            <person name="Takami H."/>
        </authorList>
    </citation>
    <scope>NUCLEOTIDE SEQUENCE</scope>
    <source>
        <strain evidence="1">Expedition CK06-06</strain>
    </source>
</reference>
<evidence type="ECO:0008006" key="2">
    <source>
        <dbReference type="Google" id="ProtNLM"/>
    </source>
</evidence>
<dbReference type="EMBL" id="BARU01039056">
    <property type="protein sequence ID" value="GAH77371.1"/>
    <property type="molecule type" value="Genomic_DNA"/>
</dbReference>
<dbReference type="AlphaFoldDB" id="X1I4P0"/>